<sequence>MDWLTNPSNIGIVHFATYLLGTILTILFPGPNSLYVLAITSQKGWRAGAGAALGIFIGDAILILGVILGAATLLNSSPVIFNVLRLLGAAYLGWMGISFLRTGIERWRSPENAKETMHSVRYFDNLHPTLAALALSLTNPKAIFFFVSFFTQFIDPQYTQPLHAFLYLAVVLQIVSMSYLASLIFAGYFFLGYFKRHPDHAALLWGFVGLLLLGFAVNLLL</sequence>
<dbReference type="InterPro" id="IPR001123">
    <property type="entry name" value="LeuE-type"/>
</dbReference>
<comment type="subcellular location">
    <subcellularLocation>
        <location evidence="1">Cell membrane</location>
        <topology evidence="1">Multi-pass membrane protein</topology>
    </subcellularLocation>
</comment>
<evidence type="ECO:0000256" key="2">
    <source>
        <dbReference type="ARBA" id="ARBA00007928"/>
    </source>
</evidence>
<accession>A0A6M9PQC1</accession>
<feature type="transmembrane region" description="Helical" evidence="7">
    <location>
        <begin position="202"/>
        <end position="220"/>
    </location>
</feature>
<evidence type="ECO:0000256" key="4">
    <source>
        <dbReference type="ARBA" id="ARBA00022692"/>
    </source>
</evidence>
<keyword evidence="5 7" id="KW-1133">Transmembrane helix</keyword>
<keyword evidence="6 7" id="KW-0472">Membrane</keyword>
<comment type="similarity">
    <text evidence="2">Belongs to the Rht family.</text>
</comment>
<feature type="transmembrane region" description="Helical" evidence="7">
    <location>
        <begin position="79"/>
        <end position="100"/>
    </location>
</feature>
<dbReference type="RefSeq" id="WP_173942225.1">
    <property type="nucleotide sequence ID" value="NZ_CBCSCD010000003.1"/>
</dbReference>
<keyword evidence="4 7" id="KW-0812">Transmembrane</keyword>
<dbReference type="EMBL" id="CP028941">
    <property type="protein sequence ID" value="QKM62072.1"/>
    <property type="molecule type" value="Genomic_DNA"/>
</dbReference>
<evidence type="ECO:0000313" key="9">
    <source>
        <dbReference type="Proteomes" id="UP000500806"/>
    </source>
</evidence>
<feature type="transmembrane region" description="Helical" evidence="7">
    <location>
        <begin position="166"/>
        <end position="190"/>
    </location>
</feature>
<proteinExistence type="inferred from homology"/>
<reference evidence="8 9" key="1">
    <citation type="submission" date="2018-04" db="EMBL/GenBank/DDBJ databases">
        <title>Polynucleobacter sp. LimPoW16 genome.</title>
        <authorList>
            <person name="Hahn M.W."/>
        </authorList>
    </citation>
    <scope>NUCLEOTIDE SEQUENCE [LARGE SCALE GENOMIC DNA]</scope>
    <source>
        <strain evidence="8 9">LimPoW16</strain>
    </source>
</reference>
<dbReference type="KEGG" id="pani:DCO16_02650"/>
<gene>
    <name evidence="8" type="ORF">DCO16_02650</name>
</gene>
<feature type="transmembrane region" description="Helical" evidence="7">
    <location>
        <begin position="12"/>
        <end position="37"/>
    </location>
</feature>
<dbReference type="PIRSF" id="PIRSF006324">
    <property type="entry name" value="LeuE"/>
    <property type="match status" value="1"/>
</dbReference>
<dbReference type="Proteomes" id="UP000500806">
    <property type="component" value="Chromosome"/>
</dbReference>
<evidence type="ECO:0000256" key="7">
    <source>
        <dbReference type="SAM" id="Phobius"/>
    </source>
</evidence>
<keyword evidence="9" id="KW-1185">Reference proteome</keyword>
<evidence type="ECO:0000256" key="1">
    <source>
        <dbReference type="ARBA" id="ARBA00004651"/>
    </source>
</evidence>
<dbReference type="GO" id="GO:0015190">
    <property type="term" value="F:L-leucine transmembrane transporter activity"/>
    <property type="evidence" value="ECO:0007669"/>
    <property type="project" value="TreeGrafter"/>
</dbReference>
<protein>
    <submittedName>
        <fullName evidence="8">Leucine efflux protein LeuE</fullName>
    </submittedName>
</protein>
<dbReference type="NCBIfam" id="NF008201">
    <property type="entry name" value="PRK10958.1"/>
    <property type="match status" value="1"/>
</dbReference>
<dbReference type="Pfam" id="PF01810">
    <property type="entry name" value="LysE"/>
    <property type="match status" value="1"/>
</dbReference>
<dbReference type="GO" id="GO:0005886">
    <property type="term" value="C:plasma membrane"/>
    <property type="evidence" value="ECO:0007669"/>
    <property type="project" value="UniProtKB-SubCell"/>
</dbReference>
<keyword evidence="3" id="KW-1003">Cell membrane</keyword>
<dbReference type="GO" id="GO:0015820">
    <property type="term" value="P:L-leucine transport"/>
    <property type="evidence" value="ECO:0007669"/>
    <property type="project" value="TreeGrafter"/>
</dbReference>
<feature type="transmembrane region" description="Helical" evidence="7">
    <location>
        <begin position="49"/>
        <end position="73"/>
    </location>
</feature>
<name>A0A6M9PQC1_9BURK</name>
<dbReference type="AlphaFoldDB" id="A0A6M9PQC1"/>
<evidence type="ECO:0000256" key="6">
    <source>
        <dbReference type="ARBA" id="ARBA00023136"/>
    </source>
</evidence>
<feature type="transmembrane region" description="Helical" evidence="7">
    <location>
        <begin position="130"/>
        <end position="154"/>
    </location>
</feature>
<evidence type="ECO:0000256" key="3">
    <source>
        <dbReference type="ARBA" id="ARBA00022475"/>
    </source>
</evidence>
<organism evidence="8 9">
    <name type="scientific">Polynucleobacter antarcticus</name>
    <dbReference type="NCBI Taxonomy" id="1743162"/>
    <lineage>
        <taxon>Bacteria</taxon>
        <taxon>Pseudomonadati</taxon>
        <taxon>Pseudomonadota</taxon>
        <taxon>Betaproteobacteria</taxon>
        <taxon>Burkholderiales</taxon>
        <taxon>Burkholderiaceae</taxon>
        <taxon>Polynucleobacter</taxon>
    </lineage>
</organism>
<evidence type="ECO:0000313" key="8">
    <source>
        <dbReference type="EMBL" id="QKM62072.1"/>
    </source>
</evidence>
<dbReference type="PANTHER" id="PTHR30086">
    <property type="entry name" value="ARGININE EXPORTER PROTEIN ARGO"/>
    <property type="match status" value="1"/>
</dbReference>
<dbReference type="PANTHER" id="PTHR30086:SF15">
    <property type="entry name" value="LEUCINE EFFLUX PROTEIN"/>
    <property type="match status" value="1"/>
</dbReference>
<evidence type="ECO:0000256" key="5">
    <source>
        <dbReference type="ARBA" id="ARBA00022989"/>
    </source>
</evidence>